<gene>
    <name evidence="7" type="ORF">BPSY_0446</name>
</gene>
<evidence type="ECO:0000313" key="8">
    <source>
        <dbReference type="Proteomes" id="UP000029050"/>
    </source>
</evidence>
<dbReference type="InterPro" id="IPR001362">
    <property type="entry name" value="Glyco_hydro_32"/>
</dbReference>
<comment type="similarity">
    <text evidence="1 4">Belongs to the glycosyl hydrolase 32 family.</text>
</comment>
<evidence type="ECO:0000256" key="3">
    <source>
        <dbReference type="ARBA" id="ARBA00023295"/>
    </source>
</evidence>
<evidence type="ECO:0000313" key="7">
    <source>
        <dbReference type="EMBL" id="KFI83350.1"/>
    </source>
</evidence>
<reference evidence="7 8" key="1">
    <citation type="submission" date="2014-03" db="EMBL/GenBank/DDBJ databases">
        <title>Genomics of Bifidobacteria.</title>
        <authorList>
            <person name="Ventura M."/>
            <person name="Milani C."/>
            <person name="Lugli G.A."/>
        </authorList>
    </citation>
    <scope>NUCLEOTIDE SEQUENCE [LARGE SCALE GENOMIC DNA]</scope>
    <source>
        <strain evidence="7 8">LMG 21775</strain>
    </source>
</reference>
<dbReference type="GeneID" id="98299652"/>
<feature type="domain" description="Glycosyl hydrolase family 32 C-terminal" evidence="6">
    <location>
        <begin position="383"/>
        <end position="497"/>
    </location>
</feature>
<dbReference type="Proteomes" id="UP000029050">
    <property type="component" value="Unassembled WGS sequence"/>
</dbReference>
<evidence type="ECO:0000256" key="1">
    <source>
        <dbReference type="ARBA" id="ARBA00009902"/>
    </source>
</evidence>
<dbReference type="SUPFAM" id="SSF75005">
    <property type="entry name" value="Arabinanase/levansucrase/invertase"/>
    <property type="match status" value="1"/>
</dbReference>
<dbReference type="RefSeq" id="WP_051921488.1">
    <property type="nucleotide sequence ID" value="NZ_JGZI01000007.1"/>
</dbReference>
<organism evidence="7 8">
    <name type="scientific">Bifidobacterium psychraerophilum</name>
    <dbReference type="NCBI Taxonomy" id="218140"/>
    <lineage>
        <taxon>Bacteria</taxon>
        <taxon>Bacillati</taxon>
        <taxon>Actinomycetota</taxon>
        <taxon>Actinomycetes</taxon>
        <taxon>Bifidobacteriales</taxon>
        <taxon>Bifidobacteriaceae</taxon>
        <taxon>Bifidobacterium</taxon>
    </lineage>
</organism>
<dbReference type="GO" id="GO:0005737">
    <property type="term" value="C:cytoplasm"/>
    <property type="evidence" value="ECO:0007669"/>
    <property type="project" value="TreeGrafter"/>
</dbReference>
<dbReference type="InterPro" id="IPR013148">
    <property type="entry name" value="Glyco_hydro_32_N"/>
</dbReference>
<dbReference type="GO" id="GO:0005987">
    <property type="term" value="P:sucrose catabolic process"/>
    <property type="evidence" value="ECO:0007669"/>
    <property type="project" value="TreeGrafter"/>
</dbReference>
<evidence type="ECO:0000256" key="2">
    <source>
        <dbReference type="ARBA" id="ARBA00022801"/>
    </source>
</evidence>
<comment type="caution">
    <text evidence="7">The sequence shown here is derived from an EMBL/GenBank/DDBJ whole genome shotgun (WGS) entry which is preliminary data.</text>
</comment>
<accession>A0A087CJA0</accession>
<sequence length="509" mass="56103">MSNDANNPELSGARIPGHAVVSDDAGKAAGPAAVSLRPAYHLTVPEQWLNDPQRAIYVNGSFSLYYLYSTTYYLPGEWRRVQSKDCVSFEDKGIAIPLDGDFAAWSGSAVVDTGDTAGFGAGTVIALVTQPTDGDGHRQEQYLWYSHDGGASFEPYGKPVIPNTTASDWFRDPKVAWDAKEGRWIAAIGCKHAVAFYESHNLKDWWELPPFTYEGQNIGGAECPDLFEMRADDGTSHWVLGISVQGTLAGKVNTYAYWTGSWQGGRFLADDPEPQWLDYGWDWYAAVTWEDPDDPGQRYGMGWMNNWDYAARSVPSDASDGFNGMMSLVRQIRLHAHDGRYTLRSRPVDALERYASDRLEIPDALVRAGDGIDEGIRLPFCARSYRMDACISMKSAQGASIRIGESADGSRYTEFGVDSQGFYLDRTHAELEHFLFAPHLVTRSPLPPDAVDVRVTVLVDTQSVEVFVNDGECVHSDQVYFQQGDTGVSVHAQSGEACFGAISFSTIAV</sequence>
<dbReference type="GO" id="GO:0033912">
    <property type="term" value="F:2,6-beta-fructan 6-levanbiohydrolase activity"/>
    <property type="evidence" value="ECO:0007669"/>
    <property type="project" value="UniProtKB-EC"/>
</dbReference>
<dbReference type="InterPro" id="IPR013189">
    <property type="entry name" value="Glyco_hydro_32_C"/>
</dbReference>
<protein>
    <submittedName>
        <fullName evidence="7">Glycosyl hydrolase, family 32</fullName>
        <ecNumber evidence="7">3.2.1.64</ecNumber>
    </submittedName>
</protein>
<dbReference type="GO" id="GO:0004575">
    <property type="term" value="F:sucrose alpha-glucosidase activity"/>
    <property type="evidence" value="ECO:0007669"/>
    <property type="project" value="TreeGrafter"/>
</dbReference>
<feature type="domain" description="Glycosyl hydrolase family 32 N-terminal" evidence="5">
    <location>
        <begin position="41"/>
        <end position="342"/>
    </location>
</feature>
<dbReference type="Gene3D" id="2.115.10.20">
    <property type="entry name" value="Glycosyl hydrolase domain, family 43"/>
    <property type="match status" value="1"/>
</dbReference>
<evidence type="ECO:0000259" key="6">
    <source>
        <dbReference type="Pfam" id="PF08244"/>
    </source>
</evidence>
<keyword evidence="3 4" id="KW-0326">Glycosidase</keyword>
<dbReference type="EMBL" id="JGZI01000007">
    <property type="protein sequence ID" value="KFI83350.1"/>
    <property type="molecule type" value="Genomic_DNA"/>
</dbReference>
<evidence type="ECO:0000259" key="5">
    <source>
        <dbReference type="Pfam" id="PF00251"/>
    </source>
</evidence>
<dbReference type="AlphaFoldDB" id="A0A087CJA0"/>
<dbReference type="SMART" id="SM00640">
    <property type="entry name" value="Glyco_32"/>
    <property type="match status" value="1"/>
</dbReference>
<dbReference type="InterPro" id="IPR023296">
    <property type="entry name" value="Glyco_hydro_beta-prop_sf"/>
</dbReference>
<dbReference type="InterPro" id="IPR013320">
    <property type="entry name" value="ConA-like_dom_sf"/>
</dbReference>
<dbReference type="STRING" id="218140.BPSY_0446"/>
<dbReference type="CDD" id="cd18622">
    <property type="entry name" value="GH32_Inu-like"/>
    <property type="match status" value="1"/>
</dbReference>
<dbReference type="eggNOG" id="COG1621">
    <property type="taxonomic scope" value="Bacteria"/>
</dbReference>
<keyword evidence="8" id="KW-1185">Reference proteome</keyword>
<dbReference type="Pfam" id="PF00251">
    <property type="entry name" value="Glyco_hydro_32N"/>
    <property type="match status" value="1"/>
</dbReference>
<dbReference type="Pfam" id="PF08244">
    <property type="entry name" value="Glyco_hydro_32C"/>
    <property type="match status" value="1"/>
</dbReference>
<evidence type="ECO:0000256" key="4">
    <source>
        <dbReference type="RuleBase" id="RU362110"/>
    </source>
</evidence>
<dbReference type="Gene3D" id="2.60.120.560">
    <property type="entry name" value="Exo-inulinase, domain 1"/>
    <property type="match status" value="1"/>
</dbReference>
<name>A0A087CJA0_9BIFI</name>
<dbReference type="OrthoDB" id="9776657at2"/>
<keyword evidence="2 4" id="KW-0378">Hydrolase</keyword>
<proteinExistence type="inferred from homology"/>
<dbReference type="EC" id="3.2.1.64" evidence="7"/>
<dbReference type="PANTHER" id="PTHR42800">
    <property type="entry name" value="EXOINULINASE INUD (AFU_ORTHOLOGUE AFUA_5G00480)"/>
    <property type="match status" value="1"/>
</dbReference>
<dbReference type="PANTHER" id="PTHR42800:SF1">
    <property type="entry name" value="EXOINULINASE INUD (AFU_ORTHOLOGUE AFUA_5G00480)"/>
    <property type="match status" value="1"/>
</dbReference>
<dbReference type="SUPFAM" id="SSF49899">
    <property type="entry name" value="Concanavalin A-like lectins/glucanases"/>
    <property type="match status" value="1"/>
</dbReference>